<evidence type="ECO:0000313" key="2">
    <source>
        <dbReference type="EMBL" id="RDH88788.1"/>
    </source>
</evidence>
<feature type="domain" description="Rhodanese" evidence="1">
    <location>
        <begin position="16"/>
        <end position="104"/>
    </location>
</feature>
<dbReference type="InterPro" id="IPR036873">
    <property type="entry name" value="Rhodanese-like_dom_sf"/>
</dbReference>
<dbReference type="SMART" id="SM00450">
    <property type="entry name" value="RHOD"/>
    <property type="match status" value="1"/>
</dbReference>
<name>A0A370DU79_9GAMM</name>
<dbReference type="SUPFAM" id="SSF52821">
    <property type="entry name" value="Rhodanese/Cell cycle control phosphatase"/>
    <property type="match status" value="1"/>
</dbReference>
<dbReference type="GO" id="GO:0016740">
    <property type="term" value="F:transferase activity"/>
    <property type="evidence" value="ECO:0007669"/>
    <property type="project" value="UniProtKB-KW"/>
</dbReference>
<dbReference type="Gene3D" id="3.40.250.10">
    <property type="entry name" value="Rhodanese-like domain"/>
    <property type="match status" value="1"/>
</dbReference>
<dbReference type="Pfam" id="PF00581">
    <property type="entry name" value="Rhodanese"/>
    <property type="match status" value="1"/>
</dbReference>
<dbReference type="Proteomes" id="UP000255508">
    <property type="component" value="Unassembled WGS sequence"/>
</dbReference>
<comment type="caution">
    <text evidence="2">The sequence shown here is derived from an EMBL/GenBank/DDBJ whole genome shotgun (WGS) entry which is preliminary data.</text>
</comment>
<organism evidence="2 3">
    <name type="scientific">endosymbiont of Lamellibrachia luymesi</name>
    <dbReference type="NCBI Taxonomy" id="2200907"/>
    <lineage>
        <taxon>Bacteria</taxon>
        <taxon>Pseudomonadati</taxon>
        <taxon>Pseudomonadota</taxon>
        <taxon>Gammaproteobacteria</taxon>
        <taxon>sulfur-oxidizing symbionts</taxon>
    </lineage>
</organism>
<dbReference type="PANTHER" id="PTHR43031">
    <property type="entry name" value="FAD-DEPENDENT OXIDOREDUCTASE"/>
    <property type="match status" value="1"/>
</dbReference>
<keyword evidence="2" id="KW-0808">Transferase</keyword>
<evidence type="ECO:0000313" key="3">
    <source>
        <dbReference type="Proteomes" id="UP000255508"/>
    </source>
</evidence>
<sequence>MVQEIDSSDLQARISAGDDFYLLDIRSAGEVAQGMLPDSDHMPMHVIPLRMDELPRDKDVILYCHSGARSYHACAYLIQQGFENVVNLRGGILGWARSGYQVAARKVG</sequence>
<reference evidence="2 3" key="1">
    <citation type="journal article" date="2018" name="ISME J.">
        <title>Endosymbiont genomes yield clues of tubeworm success.</title>
        <authorList>
            <person name="Li Y."/>
            <person name="Liles M.R."/>
            <person name="Halanych K.M."/>
        </authorList>
    </citation>
    <scope>NUCLEOTIDE SEQUENCE [LARGE SCALE GENOMIC DNA]</scope>
    <source>
        <strain evidence="2">A1422</strain>
    </source>
</reference>
<accession>A0A370DU79</accession>
<dbReference type="PANTHER" id="PTHR43031:SF17">
    <property type="entry name" value="SULFURTRANSFERASE YTWF-RELATED"/>
    <property type="match status" value="1"/>
</dbReference>
<gene>
    <name evidence="2" type="ORF">DIZ79_14435</name>
</gene>
<dbReference type="EMBL" id="QFXD01000245">
    <property type="protein sequence ID" value="RDH88788.1"/>
    <property type="molecule type" value="Genomic_DNA"/>
</dbReference>
<dbReference type="PROSITE" id="PS50206">
    <property type="entry name" value="RHODANESE_3"/>
    <property type="match status" value="1"/>
</dbReference>
<dbReference type="InterPro" id="IPR001763">
    <property type="entry name" value="Rhodanese-like_dom"/>
</dbReference>
<dbReference type="AlphaFoldDB" id="A0A370DU79"/>
<dbReference type="InterPro" id="IPR050229">
    <property type="entry name" value="GlpE_sulfurtransferase"/>
</dbReference>
<protein>
    <submittedName>
        <fullName evidence="2">Sulfurtransferase</fullName>
    </submittedName>
</protein>
<proteinExistence type="predicted"/>
<evidence type="ECO:0000259" key="1">
    <source>
        <dbReference type="PROSITE" id="PS50206"/>
    </source>
</evidence>